<protein>
    <submittedName>
        <fullName evidence="2">Uncharacterized protein</fullName>
    </submittedName>
</protein>
<accession>A0ABY6L127</accession>
<evidence type="ECO:0000313" key="3">
    <source>
        <dbReference type="Proteomes" id="UP001235939"/>
    </source>
</evidence>
<feature type="region of interest" description="Disordered" evidence="1">
    <location>
        <begin position="1"/>
        <end position="20"/>
    </location>
</feature>
<evidence type="ECO:0000313" key="2">
    <source>
        <dbReference type="EMBL" id="UYV74847.1"/>
    </source>
</evidence>
<reference evidence="2 3" key="1">
    <citation type="submission" date="2022-01" db="EMBL/GenBank/DDBJ databases">
        <title>A chromosomal length assembly of Cordylochernes scorpioides.</title>
        <authorList>
            <person name="Zeh D."/>
            <person name="Zeh J."/>
        </authorList>
    </citation>
    <scope>NUCLEOTIDE SEQUENCE [LARGE SCALE GENOMIC DNA]</scope>
    <source>
        <strain evidence="2">IN4F17</strain>
        <tissue evidence="2">Whole Body</tissue>
    </source>
</reference>
<proteinExistence type="predicted"/>
<feature type="region of interest" description="Disordered" evidence="1">
    <location>
        <begin position="35"/>
        <end position="105"/>
    </location>
</feature>
<organism evidence="2 3">
    <name type="scientific">Cordylochernes scorpioides</name>
    <dbReference type="NCBI Taxonomy" id="51811"/>
    <lineage>
        <taxon>Eukaryota</taxon>
        <taxon>Metazoa</taxon>
        <taxon>Ecdysozoa</taxon>
        <taxon>Arthropoda</taxon>
        <taxon>Chelicerata</taxon>
        <taxon>Arachnida</taxon>
        <taxon>Pseudoscorpiones</taxon>
        <taxon>Cheliferoidea</taxon>
        <taxon>Chernetidae</taxon>
        <taxon>Cordylochernes</taxon>
    </lineage>
</organism>
<dbReference type="Proteomes" id="UP001235939">
    <property type="component" value="Chromosome 12"/>
</dbReference>
<gene>
    <name evidence="2" type="ORF">LAZ67_12001295</name>
</gene>
<name>A0ABY6L127_9ARAC</name>
<evidence type="ECO:0000256" key="1">
    <source>
        <dbReference type="SAM" id="MobiDB-lite"/>
    </source>
</evidence>
<dbReference type="EMBL" id="CP092874">
    <property type="protein sequence ID" value="UYV74847.1"/>
    <property type="molecule type" value="Genomic_DNA"/>
</dbReference>
<sequence length="105" mass="11451">MDPVYAFKQNNEKASPRQQRQLQYISQFSTDIRHISGDPIIPASREDPIIPANRESPIGPSSKPQPAKPKKCQGKVCSRVTRTDGLSRSDGSSTPGVCQGRRCGG</sequence>
<keyword evidence="3" id="KW-1185">Reference proteome</keyword>